<name>A0A183GPG3_HELPZ</name>
<evidence type="ECO:0000313" key="4">
    <source>
        <dbReference type="WBParaSite" id="HPBE_0002458301-mRNA-1"/>
    </source>
</evidence>
<dbReference type="Proteomes" id="UP000050761">
    <property type="component" value="Unassembled WGS sequence"/>
</dbReference>
<reference evidence="2 3" key="1">
    <citation type="submission" date="2018-11" db="EMBL/GenBank/DDBJ databases">
        <authorList>
            <consortium name="Pathogen Informatics"/>
        </authorList>
    </citation>
    <scope>NUCLEOTIDE SEQUENCE [LARGE SCALE GENOMIC DNA]</scope>
</reference>
<organism evidence="3 4">
    <name type="scientific">Heligmosomoides polygyrus</name>
    <name type="common">Parasitic roundworm</name>
    <dbReference type="NCBI Taxonomy" id="6339"/>
    <lineage>
        <taxon>Eukaryota</taxon>
        <taxon>Metazoa</taxon>
        <taxon>Ecdysozoa</taxon>
        <taxon>Nematoda</taxon>
        <taxon>Chromadorea</taxon>
        <taxon>Rhabditida</taxon>
        <taxon>Rhabditina</taxon>
        <taxon>Rhabditomorpha</taxon>
        <taxon>Strongyloidea</taxon>
        <taxon>Heligmosomidae</taxon>
        <taxon>Heligmosomoides</taxon>
    </lineage>
</organism>
<dbReference type="AlphaFoldDB" id="A0A183GPG3"/>
<evidence type="ECO:0000313" key="3">
    <source>
        <dbReference type="Proteomes" id="UP000050761"/>
    </source>
</evidence>
<keyword evidence="1" id="KW-1133">Transmembrane helix</keyword>
<protein>
    <submittedName>
        <fullName evidence="4">CASP-like protein</fullName>
    </submittedName>
</protein>
<gene>
    <name evidence="2" type="ORF">HPBE_LOCUS24582</name>
</gene>
<dbReference type="WBParaSite" id="HPBE_0002458301-mRNA-1">
    <property type="protein sequence ID" value="HPBE_0002458301-mRNA-1"/>
    <property type="gene ID" value="HPBE_0002458301"/>
</dbReference>
<keyword evidence="1" id="KW-0472">Membrane</keyword>
<dbReference type="EMBL" id="UZAH01036550">
    <property type="protein sequence ID" value="VDP46059.1"/>
    <property type="molecule type" value="Genomic_DNA"/>
</dbReference>
<evidence type="ECO:0000313" key="2">
    <source>
        <dbReference type="EMBL" id="VDP46059.1"/>
    </source>
</evidence>
<feature type="transmembrane region" description="Helical" evidence="1">
    <location>
        <begin position="56"/>
        <end position="78"/>
    </location>
</feature>
<dbReference type="OrthoDB" id="78669at2759"/>
<proteinExistence type="predicted"/>
<accession>A0A183GPG3</accession>
<keyword evidence="3" id="KW-1185">Reference proteome</keyword>
<evidence type="ECO:0000256" key="1">
    <source>
        <dbReference type="SAM" id="Phobius"/>
    </source>
</evidence>
<sequence>MVFDFYAESVCFQHVADPVMASARWSPVTMFTCALSLTYVCHSGQGLEEHSVTSGVIITVSASILGATCLILLLKAFLDLRSMMGNVRRQRQFL</sequence>
<accession>A0A3P8HI18</accession>
<reference evidence="4" key="2">
    <citation type="submission" date="2019-09" db="UniProtKB">
        <authorList>
            <consortium name="WormBaseParasite"/>
        </authorList>
    </citation>
    <scope>IDENTIFICATION</scope>
</reference>
<keyword evidence="1" id="KW-0812">Transmembrane</keyword>